<name>A0A5J4WSQ9_9EUKA</name>
<dbReference type="InterPro" id="IPR025476">
    <property type="entry name" value="Helitron_helicase-like"/>
</dbReference>
<feature type="domain" description="Helitron helicase-like" evidence="1">
    <location>
        <begin position="6"/>
        <end position="70"/>
    </location>
</feature>
<reference evidence="2 3" key="1">
    <citation type="submission" date="2019-03" db="EMBL/GenBank/DDBJ databases">
        <title>Single cell metagenomics reveals metabolic interactions within the superorganism composed of flagellate Streblomastix strix and complex community of Bacteroidetes bacteria on its surface.</title>
        <authorList>
            <person name="Treitli S.C."/>
            <person name="Kolisko M."/>
            <person name="Husnik F."/>
            <person name="Keeling P."/>
            <person name="Hampl V."/>
        </authorList>
    </citation>
    <scope>NUCLEOTIDE SEQUENCE [LARGE SCALE GENOMIC DNA]</scope>
    <source>
        <strain evidence="2">ST1C</strain>
    </source>
</reference>
<sequence length="85" mass="9790">MKAEKYKEIIESCAGCSPSDRPDIIKQVFKLKLDRLIHLLLEDHILGVQIASIYAIEFQKRDLPHAHILITIREQDQPITPDDVD</sequence>
<dbReference type="OrthoDB" id="3366231at2759"/>
<comment type="caution">
    <text evidence="2">The sequence shown here is derived from an EMBL/GenBank/DDBJ whole genome shotgun (WGS) entry which is preliminary data.</text>
</comment>
<protein>
    <recommendedName>
        <fullName evidence="1">Helitron helicase-like domain-containing protein</fullName>
    </recommendedName>
</protein>
<evidence type="ECO:0000259" key="1">
    <source>
        <dbReference type="Pfam" id="PF14214"/>
    </source>
</evidence>
<gene>
    <name evidence="2" type="ORF">EZS28_006519</name>
</gene>
<dbReference type="Proteomes" id="UP000324800">
    <property type="component" value="Unassembled WGS sequence"/>
</dbReference>
<dbReference type="EMBL" id="SNRW01001064">
    <property type="protein sequence ID" value="KAA6397960.1"/>
    <property type="molecule type" value="Genomic_DNA"/>
</dbReference>
<proteinExistence type="predicted"/>
<organism evidence="2 3">
    <name type="scientific">Streblomastix strix</name>
    <dbReference type="NCBI Taxonomy" id="222440"/>
    <lineage>
        <taxon>Eukaryota</taxon>
        <taxon>Metamonada</taxon>
        <taxon>Preaxostyla</taxon>
        <taxon>Oxymonadida</taxon>
        <taxon>Streblomastigidae</taxon>
        <taxon>Streblomastix</taxon>
    </lineage>
</organism>
<dbReference type="Pfam" id="PF14214">
    <property type="entry name" value="Helitron_like_N"/>
    <property type="match status" value="1"/>
</dbReference>
<evidence type="ECO:0000313" key="3">
    <source>
        <dbReference type="Proteomes" id="UP000324800"/>
    </source>
</evidence>
<evidence type="ECO:0000313" key="2">
    <source>
        <dbReference type="EMBL" id="KAA6397960.1"/>
    </source>
</evidence>
<dbReference type="AlphaFoldDB" id="A0A5J4WSQ9"/>
<accession>A0A5J4WSQ9</accession>